<keyword evidence="2" id="KW-1185">Reference proteome</keyword>
<dbReference type="EMBL" id="CP023483">
    <property type="protein sequence ID" value="ATF27039.1"/>
    <property type="molecule type" value="Genomic_DNA"/>
</dbReference>
<evidence type="ECO:0000313" key="1">
    <source>
        <dbReference type="EMBL" id="ATF27039.1"/>
    </source>
</evidence>
<organism evidence="1 2">
    <name type="scientific">Brochothrix thermosphacta</name>
    <name type="common">Microbacterium thermosphactum</name>
    <dbReference type="NCBI Taxonomy" id="2756"/>
    <lineage>
        <taxon>Bacteria</taxon>
        <taxon>Bacillati</taxon>
        <taxon>Bacillota</taxon>
        <taxon>Bacilli</taxon>
        <taxon>Bacillales</taxon>
        <taxon>Listeriaceae</taxon>
        <taxon>Brochothrix</taxon>
    </lineage>
</organism>
<evidence type="ECO:0000313" key="2">
    <source>
        <dbReference type="Proteomes" id="UP000243591"/>
    </source>
</evidence>
<dbReference type="AlphaFoldDB" id="A0A1D2JXF6"/>
<dbReference type="KEGG" id="bths:CNY62_12080"/>
<proteinExistence type="predicted"/>
<name>A0A1D2JXF6_BROTH</name>
<accession>A0A1D2JXF6</accession>
<sequence length="118" mass="14073">MENLEKQSFNRNVSMRKRIQLIKQNLTALNFNWLKKGNIDMMTYSTNLKEIFLAQTFDQLKIIKISNEKNIDFKNAKKVALAKKDTLYREGKLSFSKYKKNKRMIFSFTDINSLTKFF</sequence>
<reference evidence="1 2" key="1">
    <citation type="submission" date="2017-09" db="EMBL/GenBank/DDBJ databases">
        <title>Complete Genome Sequences of Two Strains of the Meat Spoilage Bacterium Brochothrix thermosphacta Isolated from Ground Chicken.</title>
        <authorList>
            <person name="Paoli G.C."/>
            <person name="Wijey C."/>
            <person name="Chen C.-Y."/>
            <person name="Nguyen L."/>
            <person name="Yan X."/>
            <person name="Irwin P.L."/>
        </authorList>
    </citation>
    <scope>NUCLEOTIDE SEQUENCE [LARGE SCALE GENOMIC DNA]</scope>
    <source>
        <strain evidence="1 2">BI</strain>
    </source>
</reference>
<dbReference type="Proteomes" id="UP000243591">
    <property type="component" value="Chromosome"/>
</dbReference>
<protein>
    <submittedName>
        <fullName evidence="1">Uncharacterized protein</fullName>
    </submittedName>
</protein>
<gene>
    <name evidence="1" type="ORF">CNY62_12080</name>
</gene>
<dbReference type="RefSeq" id="WP_069125093.1">
    <property type="nucleotide sequence ID" value="NZ_CP023483.1"/>
</dbReference>